<organism evidence="3 4">
    <name type="scientific">Cyclocybe aegerita</name>
    <name type="common">Black poplar mushroom</name>
    <name type="synonym">Agrocybe aegerita</name>
    <dbReference type="NCBI Taxonomy" id="1973307"/>
    <lineage>
        <taxon>Eukaryota</taxon>
        <taxon>Fungi</taxon>
        <taxon>Dikarya</taxon>
        <taxon>Basidiomycota</taxon>
        <taxon>Agaricomycotina</taxon>
        <taxon>Agaricomycetes</taxon>
        <taxon>Agaricomycetidae</taxon>
        <taxon>Agaricales</taxon>
        <taxon>Agaricineae</taxon>
        <taxon>Bolbitiaceae</taxon>
        <taxon>Cyclocybe</taxon>
    </lineage>
</organism>
<dbReference type="PROSITE" id="PS50010">
    <property type="entry name" value="DH_2"/>
    <property type="match status" value="1"/>
</dbReference>
<dbReference type="Proteomes" id="UP000467700">
    <property type="component" value="Unassembled WGS sequence"/>
</dbReference>
<feature type="region of interest" description="Disordered" evidence="1">
    <location>
        <begin position="1093"/>
        <end position="1120"/>
    </location>
</feature>
<feature type="compositionally biased region" description="Basic and acidic residues" evidence="1">
    <location>
        <begin position="642"/>
        <end position="655"/>
    </location>
</feature>
<feature type="compositionally biased region" description="Basic and acidic residues" evidence="1">
    <location>
        <begin position="137"/>
        <end position="150"/>
    </location>
</feature>
<feature type="region of interest" description="Disordered" evidence="1">
    <location>
        <begin position="1048"/>
        <end position="1070"/>
    </location>
</feature>
<feature type="compositionally biased region" description="Basic residues" evidence="1">
    <location>
        <begin position="532"/>
        <end position="544"/>
    </location>
</feature>
<proteinExistence type="predicted"/>
<protein>
    <recommendedName>
        <fullName evidence="2">DH domain-containing protein</fullName>
    </recommendedName>
</protein>
<feature type="compositionally biased region" description="Basic and acidic residues" evidence="1">
    <location>
        <begin position="328"/>
        <end position="341"/>
    </location>
</feature>
<sequence>MRTKPESPPTQSPSTLRSFQPPSFYAAAAYASCDSRISRRNDETTAKGKSVSRTHKEGRSGRPITIEAPLTYEQVTQSDSDSSTLITRDHPHGTPGLIHRESRMAYPHLEAHLLPTLRDTVDRMTRTPSRMSTYQAGREDSGMWKRDTRSHSRRNSPEAQQTQDLRQNTPREPVFCLYRHHSEEARTPNLSDIYSKSNQSTPTLVSSQQRPKIPAKSALKSSLRSPIPQPTSPMTPMPETSSPSMAGSSLRSMKSLLSRKCSETLKSPFNGSKDPDKSKKSENSSSPFSRRGNDSGPSTPGLKRDFQSSIPRPRGRHHSNTNLEDSDFEQRFEIESRDRRQLTVTNAEIFVSGSSSESDAESRQRVRPDDGRNRWGSGRVDASVGLGLSFPSSPNPSRQRGEEHRSRESSKVKMQPTPARPAAPPEKSLRFSLPPSESADSTYSDDPGPTPPPPRGRFEAGHFSSSRPLRQHEDSFDSIMDSTPQLQDYEPRKNISNRRRSLSRSPTSTQYTYSEEEKEEETESEREGYSVRRPRDKGKEKRRSSSCTPAFRGSPDHHDPPQRPQSACQRYAPEKRRSSQVFPPNLKELIKSRNSFSKLPPSRTEPDLSASTSSKRKSAEFKAQEKPYGRSAAPHTSSAGLRLDDSRRRFSREKTEATAIIDQYRSAAARERLAFGIPPSESDEAIKQEHEQHLTHAESDMSSLNESVWQDNCEELSLSAESILKTLDETSRKEAKRKMHQRRVSPPRLSVISPSSASSTDEDLHEPAYDLRESYTPQPSHPHWEHPDIGPSHQQTHVPQEPARTREGVIQEIFESEEELLRLLHICMRMFVLPLRVANSQAWVAGVPPNIARLLDWFDDIVNLHEQIYASLCSARDTMSPATDRVSESLRCFVIKVEVYQPYLVRLADVSQEIVGLTQDERSDFGQFVLMQEREEECIGWSFERLLMLPVNRLAAYQDLFARMLDLTPKNHQDYLSTFSLSRSTDMVIKVMTEVKLREDEYMLLKAFSARIQGLPASSGIATRERRLLHSGPLCLVISNLSPNIGPHVDINGHPRSSDAKRQSRSSKLLDAVGRSNTMAEFERFGMLKPMSSKSFESSKAAAEKETGRDDDSTRSSPDPALRTVDAHAFIFNDLVLLAQSMHTPNSDPSWLLCEDLSVFRPLSIARIRRRSQQEGMMLSLEALQLDPVYLNEPSDFRTSSVRVVDLLLPPPGPRSVKDEANLADNEVFQPWLLSLRQCCKTTLRKLTFVGPSSKDSAIPGSDLALDTQSVLRSLVGSGLPIPRSPSGQFPDAEGLDFERNRAQGEEREERGWWSLRYQQVFREFQRQDSLLSDDDDDY</sequence>
<feature type="compositionally biased region" description="Basic and acidic residues" evidence="1">
    <location>
        <begin position="37"/>
        <end position="46"/>
    </location>
</feature>
<feature type="compositionally biased region" description="Pro residues" evidence="1">
    <location>
        <begin position="1"/>
        <end position="11"/>
    </location>
</feature>
<dbReference type="InterPro" id="IPR000219">
    <property type="entry name" value="DH_dom"/>
</dbReference>
<feature type="region of interest" description="Disordered" evidence="1">
    <location>
        <begin position="1283"/>
        <end position="1310"/>
    </location>
</feature>
<feature type="compositionally biased region" description="Basic and acidic residues" evidence="1">
    <location>
        <begin position="1051"/>
        <end position="1062"/>
    </location>
</feature>
<dbReference type="Pfam" id="PF00621">
    <property type="entry name" value="RhoGEF"/>
    <property type="match status" value="1"/>
</dbReference>
<feature type="compositionally biased region" description="Polar residues" evidence="1">
    <location>
        <begin position="73"/>
        <end position="86"/>
    </location>
</feature>
<accession>A0A8S0XJM1</accession>
<dbReference type="GO" id="GO:0005085">
    <property type="term" value="F:guanyl-nucleotide exchange factor activity"/>
    <property type="evidence" value="ECO:0007669"/>
    <property type="project" value="InterPro"/>
</dbReference>
<feature type="compositionally biased region" description="Acidic residues" evidence="1">
    <location>
        <begin position="514"/>
        <end position="524"/>
    </location>
</feature>
<feature type="region of interest" description="Disordered" evidence="1">
    <location>
        <begin position="1"/>
        <end position="21"/>
    </location>
</feature>
<dbReference type="PANTHER" id="PTHR12673:SF159">
    <property type="entry name" value="LD03170P"/>
    <property type="match status" value="1"/>
</dbReference>
<feature type="compositionally biased region" description="Basic and acidic residues" evidence="1">
    <location>
        <begin position="617"/>
        <end position="628"/>
    </location>
</feature>
<feature type="compositionally biased region" description="Polar residues" evidence="1">
    <location>
        <begin position="12"/>
        <end position="21"/>
    </location>
</feature>
<feature type="compositionally biased region" description="Basic and acidic residues" evidence="1">
    <location>
        <begin position="273"/>
        <end position="282"/>
    </location>
</feature>
<evidence type="ECO:0000313" key="3">
    <source>
        <dbReference type="EMBL" id="CAA7264593.1"/>
    </source>
</evidence>
<feature type="region of interest" description="Disordered" evidence="1">
    <location>
        <begin position="37"/>
        <end position="90"/>
    </location>
</feature>
<feature type="compositionally biased region" description="Basic and acidic residues" evidence="1">
    <location>
        <begin position="360"/>
        <end position="373"/>
    </location>
</feature>
<feature type="compositionally biased region" description="Polar residues" evidence="1">
    <location>
        <begin position="188"/>
        <end position="210"/>
    </location>
</feature>
<dbReference type="Gene3D" id="1.20.900.10">
    <property type="entry name" value="Dbl homology (DH) domain"/>
    <property type="match status" value="1"/>
</dbReference>
<dbReference type="SMART" id="SM00325">
    <property type="entry name" value="RhoGEF"/>
    <property type="match status" value="1"/>
</dbReference>
<keyword evidence="4" id="KW-1185">Reference proteome</keyword>
<feature type="compositionally biased region" description="Basic and acidic residues" evidence="1">
    <location>
        <begin position="1102"/>
        <end position="1114"/>
    </location>
</feature>
<dbReference type="SUPFAM" id="SSF48065">
    <property type="entry name" value="DBL homology domain (DH-domain)"/>
    <property type="match status" value="1"/>
</dbReference>
<feature type="compositionally biased region" description="Basic and acidic residues" evidence="1">
    <location>
        <begin position="399"/>
        <end position="411"/>
    </location>
</feature>
<feature type="compositionally biased region" description="Low complexity" evidence="1">
    <location>
        <begin position="503"/>
        <end position="513"/>
    </location>
</feature>
<feature type="region of interest" description="Disordered" evidence="1">
    <location>
        <begin position="730"/>
        <end position="801"/>
    </location>
</feature>
<gene>
    <name evidence="3" type="ORF">AAE3_LOCUS6832</name>
</gene>
<feature type="region of interest" description="Disordered" evidence="1">
    <location>
        <begin position="678"/>
        <end position="703"/>
    </location>
</feature>
<evidence type="ECO:0000256" key="1">
    <source>
        <dbReference type="SAM" id="MobiDB-lite"/>
    </source>
</evidence>
<dbReference type="GO" id="GO:0005737">
    <property type="term" value="C:cytoplasm"/>
    <property type="evidence" value="ECO:0007669"/>
    <property type="project" value="TreeGrafter"/>
</dbReference>
<feature type="compositionally biased region" description="Basic and acidic residues" evidence="1">
    <location>
        <begin position="684"/>
        <end position="699"/>
    </location>
</feature>
<feature type="compositionally biased region" description="Low complexity" evidence="1">
    <location>
        <begin position="237"/>
        <end position="259"/>
    </location>
</feature>
<evidence type="ECO:0000259" key="2">
    <source>
        <dbReference type="PROSITE" id="PS50010"/>
    </source>
</evidence>
<dbReference type="InterPro" id="IPR035899">
    <property type="entry name" value="DBL_dom_sf"/>
</dbReference>
<feature type="region of interest" description="Disordered" evidence="1">
    <location>
        <begin position="128"/>
        <end position="170"/>
    </location>
</feature>
<dbReference type="InterPro" id="IPR051092">
    <property type="entry name" value="FYVE_RhoGEF_PH"/>
</dbReference>
<evidence type="ECO:0000313" key="4">
    <source>
        <dbReference type="Proteomes" id="UP000467700"/>
    </source>
</evidence>
<reference evidence="3 4" key="1">
    <citation type="submission" date="2020-01" db="EMBL/GenBank/DDBJ databases">
        <authorList>
            <person name="Gupta K D."/>
        </authorList>
    </citation>
    <scope>NUCLEOTIDE SEQUENCE [LARGE SCALE GENOMIC DNA]</scope>
</reference>
<dbReference type="EMBL" id="CACVBS010000045">
    <property type="protein sequence ID" value="CAA7264593.1"/>
    <property type="molecule type" value="Genomic_DNA"/>
</dbReference>
<feature type="compositionally biased region" description="Basic and acidic residues" evidence="1">
    <location>
        <begin position="1297"/>
        <end position="1310"/>
    </location>
</feature>
<feature type="domain" description="DH" evidence="2">
    <location>
        <begin position="805"/>
        <end position="975"/>
    </location>
</feature>
<feature type="region of interest" description="Disordered" evidence="1">
    <location>
        <begin position="187"/>
        <end position="655"/>
    </location>
</feature>
<dbReference type="PANTHER" id="PTHR12673">
    <property type="entry name" value="FACIOGENITAL DYSPLASIA PROTEIN"/>
    <property type="match status" value="1"/>
</dbReference>
<feature type="compositionally biased region" description="Basic residues" evidence="1">
    <location>
        <begin position="734"/>
        <end position="745"/>
    </location>
</feature>
<dbReference type="OrthoDB" id="1716625at2759"/>
<name>A0A8S0XJM1_CYCAE</name>
<feature type="compositionally biased region" description="Polar residues" evidence="1">
    <location>
        <begin position="157"/>
        <end position="170"/>
    </location>
</feature>
<comment type="caution">
    <text evidence="3">The sequence shown here is derived from an EMBL/GenBank/DDBJ whole genome shotgun (WGS) entry which is preliminary data.</text>
</comment>
<feature type="compositionally biased region" description="Pro residues" evidence="1">
    <location>
        <begin position="227"/>
        <end position="236"/>
    </location>
</feature>